<evidence type="ECO:0000313" key="3">
    <source>
        <dbReference type="Proteomes" id="UP000245073"/>
    </source>
</evidence>
<proteinExistence type="predicted"/>
<keyword evidence="3" id="KW-1185">Reference proteome</keyword>
<organism evidence="2 3">
    <name type="scientific">Caulobacter endophyticus</name>
    <dbReference type="NCBI Taxonomy" id="2172652"/>
    <lineage>
        <taxon>Bacteria</taxon>
        <taxon>Pseudomonadati</taxon>
        <taxon>Pseudomonadota</taxon>
        <taxon>Alphaproteobacteria</taxon>
        <taxon>Caulobacterales</taxon>
        <taxon>Caulobacteraceae</taxon>
        <taxon>Caulobacter</taxon>
    </lineage>
</organism>
<dbReference type="AlphaFoldDB" id="A0A2T9JEQ7"/>
<dbReference type="OrthoDB" id="9802846at2"/>
<dbReference type="Proteomes" id="UP000245073">
    <property type="component" value="Unassembled WGS sequence"/>
</dbReference>
<comment type="caution">
    <text evidence="2">The sequence shown here is derived from an EMBL/GenBank/DDBJ whole genome shotgun (WGS) entry which is preliminary data.</text>
</comment>
<protein>
    <recommendedName>
        <fullName evidence="1">IraD/Gp25-like domain-containing protein</fullName>
    </recommendedName>
</protein>
<dbReference type="Pfam" id="PF04965">
    <property type="entry name" value="GPW_gp25"/>
    <property type="match status" value="1"/>
</dbReference>
<evidence type="ECO:0000313" key="2">
    <source>
        <dbReference type="EMBL" id="PVM82175.1"/>
    </source>
</evidence>
<accession>A0A2T9JEQ7</accession>
<reference evidence="2 3" key="1">
    <citation type="submission" date="2018-04" db="EMBL/GenBank/DDBJ databases">
        <title>The genome sequence of Caulobacter sp. 744.</title>
        <authorList>
            <person name="Gao J."/>
            <person name="Sun J."/>
        </authorList>
    </citation>
    <scope>NUCLEOTIDE SEQUENCE [LARGE SCALE GENOMIC DNA]</scope>
    <source>
        <strain evidence="2 3">774</strain>
    </source>
</reference>
<feature type="domain" description="IraD/Gp25-like" evidence="1">
    <location>
        <begin position="22"/>
        <end position="108"/>
    </location>
</feature>
<name>A0A2T9JEQ7_9CAUL</name>
<evidence type="ECO:0000259" key="1">
    <source>
        <dbReference type="Pfam" id="PF04965"/>
    </source>
</evidence>
<gene>
    <name evidence="2" type="ORF">DDF67_24540</name>
</gene>
<dbReference type="EMBL" id="QDKQ01000077">
    <property type="protein sequence ID" value="PVM82175.1"/>
    <property type="molecule type" value="Genomic_DNA"/>
</dbReference>
<dbReference type="InterPro" id="IPR007048">
    <property type="entry name" value="IraD/Gp25-like"/>
</dbReference>
<dbReference type="SUPFAM" id="SSF160719">
    <property type="entry name" value="gpW/gp25-like"/>
    <property type="match status" value="1"/>
</dbReference>
<sequence>MSNIAFPYSIDSAGRTGLTDTASHVRDLVEQTLLTSQGERVNRPTFGTGLMQMTFAPNSAEVAMAIQFLIQGALQQWLGDLVRIEQVNVVAEDATLNVQVQYVVLATQQRETTQVVTGVPS</sequence>
<dbReference type="Gene3D" id="3.10.450.40">
    <property type="match status" value="1"/>
</dbReference>
<dbReference type="RefSeq" id="WP_109455350.1">
    <property type="nucleotide sequence ID" value="NZ_QDKQ01000077.1"/>
</dbReference>